<dbReference type="AlphaFoldDB" id="D2QDR8"/>
<dbReference type="RefSeq" id="WP_012926742.1">
    <property type="nucleotide sequence ID" value="NC_013730.1"/>
</dbReference>
<dbReference type="EMBL" id="CP001769">
    <property type="protein sequence ID" value="ADB38198.1"/>
    <property type="molecule type" value="Genomic_DNA"/>
</dbReference>
<proteinExistence type="predicted"/>
<feature type="compositionally biased region" description="Basic and acidic residues" evidence="1">
    <location>
        <begin position="74"/>
        <end position="92"/>
    </location>
</feature>
<feature type="region of interest" description="Disordered" evidence="1">
    <location>
        <begin position="71"/>
        <end position="111"/>
    </location>
</feature>
<keyword evidence="3" id="KW-1185">Reference proteome</keyword>
<dbReference type="KEGG" id="sli:Slin_2173"/>
<evidence type="ECO:0000313" key="2">
    <source>
        <dbReference type="EMBL" id="ADB38198.1"/>
    </source>
</evidence>
<gene>
    <name evidence="2" type="ordered locus">Slin_2173</name>
</gene>
<dbReference type="HOGENOM" id="CLU_2156773_0_0_10"/>
<dbReference type="Proteomes" id="UP000002028">
    <property type="component" value="Chromosome"/>
</dbReference>
<sequence>MKKTPSLISLKAQLKLQQRHFREWNALIVDQKQILRWIKEETAQKITSTNQDNRVDVALKNKLSARLTKLMTHQQEERQQLVNRQQEEKDSLEQQLDDGQKSAPAPPTWGT</sequence>
<evidence type="ECO:0000256" key="1">
    <source>
        <dbReference type="SAM" id="MobiDB-lite"/>
    </source>
</evidence>
<name>D2QDR8_SPILD</name>
<organism evidence="2 3">
    <name type="scientific">Spirosoma linguale (strain ATCC 33905 / DSM 74 / LMG 10896 / Claus 1)</name>
    <dbReference type="NCBI Taxonomy" id="504472"/>
    <lineage>
        <taxon>Bacteria</taxon>
        <taxon>Pseudomonadati</taxon>
        <taxon>Bacteroidota</taxon>
        <taxon>Cytophagia</taxon>
        <taxon>Cytophagales</taxon>
        <taxon>Cytophagaceae</taxon>
        <taxon>Spirosoma</taxon>
    </lineage>
</organism>
<reference evidence="2 3" key="1">
    <citation type="journal article" date="2010" name="Stand. Genomic Sci.">
        <title>Complete genome sequence of Spirosoma linguale type strain (1).</title>
        <authorList>
            <person name="Lail K."/>
            <person name="Sikorski J."/>
            <person name="Saunders E."/>
            <person name="Lapidus A."/>
            <person name="Glavina Del Rio T."/>
            <person name="Copeland A."/>
            <person name="Tice H."/>
            <person name="Cheng J.-F."/>
            <person name="Lucas S."/>
            <person name="Nolan M."/>
            <person name="Bruce D."/>
            <person name="Goodwin L."/>
            <person name="Pitluck S."/>
            <person name="Ivanova N."/>
            <person name="Mavromatis K."/>
            <person name="Ovchinnikova G."/>
            <person name="Pati A."/>
            <person name="Chen A."/>
            <person name="Palaniappan K."/>
            <person name="Land M."/>
            <person name="Hauser L."/>
            <person name="Chang Y.-J."/>
            <person name="Jeffries C.D."/>
            <person name="Chain P."/>
            <person name="Brettin T."/>
            <person name="Detter J.C."/>
            <person name="Schuetze A."/>
            <person name="Rohde M."/>
            <person name="Tindall B.J."/>
            <person name="Goeker M."/>
            <person name="Bristow J."/>
            <person name="Eisen J.A."/>
            <person name="Markowitz V."/>
            <person name="Hugenholtz P."/>
            <person name="Kyrpides N.C."/>
            <person name="Klenk H.-P."/>
            <person name="Chen F."/>
        </authorList>
    </citation>
    <scope>NUCLEOTIDE SEQUENCE [LARGE SCALE GENOMIC DNA]</scope>
    <source>
        <strain evidence="3">ATCC 33905 / DSM 74 / LMG 10896 / Claus 1</strain>
    </source>
</reference>
<protein>
    <submittedName>
        <fullName evidence="2">Uncharacterized protein</fullName>
    </submittedName>
</protein>
<evidence type="ECO:0000313" key="3">
    <source>
        <dbReference type="Proteomes" id="UP000002028"/>
    </source>
</evidence>
<accession>D2QDR8</accession>